<reference evidence="2 3" key="1">
    <citation type="submission" date="2017-02" db="EMBL/GenBank/DDBJ databases">
        <authorList>
            <person name="Peterson S.W."/>
        </authorList>
    </citation>
    <scope>NUCLEOTIDE SEQUENCE [LARGE SCALE GENOMIC DNA]</scope>
    <source>
        <strain evidence="2 3">ATCC BAA-908</strain>
    </source>
</reference>
<evidence type="ECO:0008006" key="4">
    <source>
        <dbReference type="Google" id="ProtNLM"/>
    </source>
</evidence>
<sequence>MEKRKFKVLLCLFLATAVMFAGCSSDDGDDDTPPENSVSIPKYSPGKILKNKVISSGSDVYYEYLTFESETGGTYALYKDGAQVTSYTNKNGESVSVPSSFSYDAATGKFSAGDVSSYMFNAKKDRKEVSVIASEEMTCSQEKPALLAEWKSSSLTFKFTSDDNGDNATVTQKDGSYPEFTVPYTNDGGWITVSNFPLFFSSSNRMFYLAYVTERTEVEAVGRNASCDELNFVSPVFILADIQL</sequence>
<feature type="signal peptide" evidence="1">
    <location>
        <begin position="1"/>
        <end position="21"/>
    </location>
</feature>
<dbReference type="AlphaFoldDB" id="A0A1T4N9R8"/>
<proteinExistence type="predicted"/>
<dbReference type="GeneID" id="78317483"/>
<dbReference type="PROSITE" id="PS51257">
    <property type="entry name" value="PROKAR_LIPOPROTEIN"/>
    <property type="match status" value="1"/>
</dbReference>
<evidence type="ECO:0000313" key="3">
    <source>
        <dbReference type="Proteomes" id="UP000190423"/>
    </source>
</evidence>
<keyword evidence="3" id="KW-1185">Reference proteome</keyword>
<evidence type="ECO:0000313" key="2">
    <source>
        <dbReference type="EMBL" id="SJZ75952.1"/>
    </source>
</evidence>
<dbReference type="EMBL" id="FUWG01000022">
    <property type="protein sequence ID" value="SJZ75952.1"/>
    <property type="molecule type" value="Genomic_DNA"/>
</dbReference>
<dbReference type="Proteomes" id="UP000190423">
    <property type="component" value="Unassembled WGS sequence"/>
</dbReference>
<accession>A0A1T4N9R8</accession>
<dbReference type="RefSeq" id="WP_078934094.1">
    <property type="nucleotide sequence ID" value="NZ_FUWG01000022.1"/>
</dbReference>
<evidence type="ECO:0000256" key="1">
    <source>
        <dbReference type="SAM" id="SignalP"/>
    </source>
</evidence>
<dbReference type="STRING" id="261392.SAMN02745149_02216"/>
<gene>
    <name evidence="2" type="ORF">SAMN02745149_02216</name>
</gene>
<feature type="chain" id="PRO_5013363878" description="Lipoprotein" evidence="1">
    <location>
        <begin position="22"/>
        <end position="244"/>
    </location>
</feature>
<protein>
    <recommendedName>
        <fullName evidence="4">Lipoprotein</fullName>
    </recommendedName>
</protein>
<name>A0A1T4N9R8_TREPO</name>
<keyword evidence="1" id="KW-0732">Signal</keyword>
<organism evidence="2 3">
    <name type="scientific">Treponema porcinum</name>
    <dbReference type="NCBI Taxonomy" id="261392"/>
    <lineage>
        <taxon>Bacteria</taxon>
        <taxon>Pseudomonadati</taxon>
        <taxon>Spirochaetota</taxon>
        <taxon>Spirochaetia</taxon>
        <taxon>Spirochaetales</taxon>
        <taxon>Treponemataceae</taxon>
        <taxon>Treponema</taxon>
    </lineage>
</organism>